<name>A0A8S1IX64_9CHLO</name>
<keyword evidence="2" id="KW-1185">Reference proteome</keyword>
<gene>
    <name evidence="1" type="ORF">OSTQU699_LOCUS4706</name>
</gene>
<dbReference type="Proteomes" id="UP000708148">
    <property type="component" value="Unassembled WGS sequence"/>
</dbReference>
<evidence type="ECO:0000313" key="1">
    <source>
        <dbReference type="EMBL" id="CAD7699348.1"/>
    </source>
</evidence>
<proteinExistence type="predicted"/>
<sequence length="132" mass="14470">MLCCWPHDARSSTEFLNLLKPQRTRKKYYSFGGSGGHFGFGQPHMLRILLPVVFGSGFGGGHDLLRMYWGFLAHRVSRPGKNQLPLPLGGHVQPVCICAVGATGHVAGLQGWDLSRSPKEATRHLEVGVRGH</sequence>
<dbReference type="EMBL" id="CAJHUC010001000">
    <property type="protein sequence ID" value="CAD7699348.1"/>
    <property type="molecule type" value="Genomic_DNA"/>
</dbReference>
<evidence type="ECO:0000313" key="2">
    <source>
        <dbReference type="Proteomes" id="UP000708148"/>
    </source>
</evidence>
<organism evidence="1 2">
    <name type="scientific">Ostreobium quekettii</name>
    <dbReference type="NCBI Taxonomy" id="121088"/>
    <lineage>
        <taxon>Eukaryota</taxon>
        <taxon>Viridiplantae</taxon>
        <taxon>Chlorophyta</taxon>
        <taxon>core chlorophytes</taxon>
        <taxon>Ulvophyceae</taxon>
        <taxon>TCBD clade</taxon>
        <taxon>Bryopsidales</taxon>
        <taxon>Ostreobineae</taxon>
        <taxon>Ostreobiaceae</taxon>
        <taxon>Ostreobium</taxon>
    </lineage>
</organism>
<accession>A0A8S1IX64</accession>
<reference evidence="1" key="1">
    <citation type="submission" date="2020-12" db="EMBL/GenBank/DDBJ databases">
        <authorList>
            <person name="Iha C."/>
        </authorList>
    </citation>
    <scope>NUCLEOTIDE SEQUENCE</scope>
</reference>
<dbReference type="AlphaFoldDB" id="A0A8S1IX64"/>
<protein>
    <submittedName>
        <fullName evidence="1">Uncharacterized protein</fullName>
    </submittedName>
</protein>
<comment type="caution">
    <text evidence="1">The sequence shown here is derived from an EMBL/GenBank/DDBJ whole genome shotgun (WGS) entry which is preliminary data.</text>
</comment>